<dbReference type="InterPro" id="IPR043129">
    <property type="entry name" value="ATPase_NBD"/>
</dbReference>
<name>A0A841B8Q8_9PSEU</name>
<gene>
    <name evidence="3" type="ORF">HDA45_005357</name>
</gene>
<reference evidence="3 4" key="1">
    <citation type="submission" date="2020-08" db="EMBL/GenBank/DDBJ databases">
        <title>Sequencing the genomes of 1000 actinobacteria strains.</title>
        <authorList>
            <person name="Klenk H.-P."/>
        </authorList>
    </citation>
    <scope>NUCLEOTIDE SEQUENCE [LARGE SCALE GENOMIC DNA]</scope>
    <source>
        <strain evidence="3 4">DSM 45272</strain>
    </source>
</reference>
<dbReference type="SUPFAM" id="SSF46785">
    <property type="entry name" value="Winged helix' DNA-binding domain"/>
    <property type="match status" value="1"/>
</dbReference>
<dbReference type="EMBL" id="JACHMX010000001">
    <property type="protein sequence ID" value="MBB5855270.1"/>
    <property type="molecule type" value="Genomic_DNA"/>
</dbReference>
<dbReference type="CDD" id="cd23763">
    <property type="entry name" value="ASKHA_ATPase_ROK"/>
    <property type="match status" value="1"/>
</dbReference>
<keyword evidence="4" id="KW-1185">Reference proteome</keyword>
<evidence type="ECO:0000256" key="2">
    <source>
        <dbReference type="SAM" id="MobiDB-lite"/>
    </source>
</evidence>
<dbReference type="Gene3D" id="3.30.420.40">
    <property type="match status" value="2"/>
</dbReference>
<comment type="similarity">
    <text evidence="1">Belongs to the ROK (NagC/XylR) family.</text>
</comment>
<dbReference type="Pfam" id="PF00480">
    <property type="entry name" value="ROK"/>
    <property type="match status" value="1"/>
</dbReference>
<accession>A0A841B8Q8</accession>
<dbReference type="AlphaFoldDB" id="A0A841B8Q8"/>
<dbReference type="InterPro" id="IPR036390">
    <property type="entry name" value="WH_DNA-bd_sf"/>
</dbReference>
<dbReference type="PANTHER" id="PTHR18964:SF149">
    <property type="entry name" value="BIFUNCTIONAL UDP-N-ACETYLGLUCOSAMINE 2-EPIMERASE_N-ACETYLMANNOSAMINE KINASE"/>
    <property type="match status" value="1"/>
</dbReference>
<keyword evidence="3" id="KW-0418">Kinase</keyword>
<protein>
    <submittedName>
        <fullName evidence="3">Putative NBD/HSP70 family sugar kinase</fullName>
    </submittedName>
</protein>
<organism evidence="3 4">
    <name type="scientific">Amycolatopsis umgeniensis</name>
    <dbReference type="NCBI Taxonomy" id="336628"/>
    <lineage>
        <taxon>Bacteria</taxon>
        <taxon>Bacillati</taxon>
        <taxon>Actinomycetota</taxon>
        <taxon>Actinomycetes</taxon>
        <taxon>Pseudonocardiales</taxon>
        <taxon>Pseudonocardiaceae</taxon>
        <taxon>Amycolatopsis</taxon>
    </lineage>
</organism>
<dbReference type="Proteomes" id="UP000580861">
    <property type="component" value="Unassembled WGS sequence"/>
</dbReference>
<dbReference type="SUPFAM" id="SSF53067">
    <property type="entry name" value="Actin-like ATPase domain"/>
    <property type="match status" value="1"/>
</dbReference>
<dbReference type="InterPro" id="IPR036388">
    <property type="entry name" value="WH-like_DNA-bd_sf"/>
</dbReference>
<dbReference type="PANTHER" id="PTHR18964">
    <property type="entry name" value="ROK (REPRESSOR, ORF, KINASE) FAMILY"/>
    <property type="match status" value="1"/>
</dbReference>
<dbReference type="GO" id="GO:0016301">
    <property type="term" value="F:kinase activity"/>
    <property type="evidence" value="ECO:0007669"/>
    <property type="project" value="UniProtKB-KW"/>
</dbReference>
<feature type="region of interest" description="Disordered" evidence="2">
    <location>
        <begin position="391"/>
        <end position="423"/>
    </location>
</feature>
<evidence type="ECO:0000256" key="1">
    <source>
        <dbReference type="ARBA" id="ARBA00006479"/>
    </source>
</evidence>
<evidence type="ECO:0000313" key="4">
    <source>
        <dbReference type="Proteomes" id="UP000580861"/>
    </source>
</evidence>
<comment type="caution">
    <text evidence="3">The sequence shown here is derived from an EMBL/GenBank/DDBJ whole genome shotgun (WGS) entry which is preliminary data.</text>
</comment>
<dbReference type="Gene3D" id="1.10.10.10">
    <property type="entry name" value="Winged helix-like DNA-binding domain superfamily/Winged helix DNA-binding domain"/>
    <property type="match status" value="1"/>
</dbReference>
<sequence>MRAGSPRMLREINDRAAIEVLLQEGPMTRSELEVAIGLSKPATAQLLTRLEQDDVVAKAGVRGGGRGPRAQLWEVNGGVAYVAAVDLTPHVADFVVADVTGAVLAEYQVPLPVHEGADVVGTFGAALTHVAAEAGLAATDLRHVVIGAQGAFDPRTGLLSSAPHIPGWLGFDVPTRLSEELGVGVTIENDVNLVAIVEMTVGQAFGLDDFVMIWLSDGVGGAVVVGRRLLRGATGGGGEIDWMRVPDPASVARQGEKPREGDRFGDLVASPAVVVLAAAHGIEAETGADAVAKAREQKNEAFLDDLARRVASGAAGLIAVVDPELVLLSGDTSRAGGDAFAALVAKRLHELVLPPTPVGVASVQGNAVRAGALQSALATVRRDVFGVNTPSLLGPRRSGAGEPGQVAAIPESRTEPPSPAPTN</sequence>
<keyword evidence="3" id="KW-0808">Transferase</keyword>
<proteinExistence type="inferred from homology"/>
<evidence type="ECO:0000313" key="3">
    <source>
        <dbReference type="EMBL" id="MBB5855270.1"/>
    </source>
</evidence>
<dbReference type="InterPro" id="IPR000600">
    <property type="entry name" value="ROK"/>
</dbReference>